<gene>
    <name evidence="2" type="ORF">BS78_K279400</name>
</gene>
<feature type="region of interest" description="Disordered" evidence="1">
    <location>
        <begin position="1"/>
        <end position="24"/>
    </location>
</feature>
<reference evidence="2 3" key="1">
    <citation type="submission" date="2022-10" db="EMBL/GenBank/DDBJ databases">
        <title>WGS assembly of Paspalum vaginatum 540-79.</title>
        <authorList>
            <person name="Sun G."/>
            <person name="Wase N."/>
            <person name="Shu S."/>
            <person name="Jenkins J."/>
            <person name="Zhou B."/>
            <person name="Torres-Rodriguez J."/>
            <person name="Chen C."/>
            <person name="Sandor L."/>
            <person name="Plott C."/>
            <person name="Yoshinga Y."/>
            <person name="Daum C."/>
            <person name="Qi P."/>
            <person name="Barry K."/>
            <person name="Lipzen A."/>
            <person name="Berry L."/>
            <person name="Pedersen C."/>
            <person name="Gottilla T."/>
            <person name="Foltz A."/>
            <person name="Yu H."/>
            <person name="O'Malley R."/>
            <person name="Zhang C."/>
            <person name="Devos K."/>
            <person name="Sigmon B."/>
            <person name="Yu B."/>
            <person name="Obata T."/>
            <person name="Schmutz J."/>
            <person name="Schnable J."/>
        </authorList>
    </citation>
    <scope>NUCLEOTIDE SEQUENCE [LARGE SCALE GENOMIC DNA]</scope>
    <source>
        <strain evidence="3">cv. 540-79</strain>
    </source>
</reference>
<name>A0A9W7XA54_9POAL</name>
<accession>A0A9W7XA54</accession>
<sequence length="112" mass="12623">MQQQSHSTKMARKPRVASHLPKGIRRFRASPSRLVKVNRTISKAQCERVQCENMDGLLKFACSRIPAEIASWLMDECFDPGSSQLVLPGRGRIALTPDCFRYFGATKQWGPS</sequence>
<proteinExistence type="predicted"/>
<dbReference type="OrthoDB" id="669288at2759"/>
<dbReference type="Proteomes" id="UP001164776">
    <property type="component" value="Unassembled WGS sequence"/>
</dbReference>
<protein>
    <submittedName>
        <fullName evidence="2">Uncharacterized protein</fullName>
    </submittedName>
</protein>
<feature type="compositionally biased region" description="Basic residues" evidence="1">
    <location>
        <begin position="9"/>
        <end position="24"/>
    </location>
</feature>
<dbReference type="AlphaFoldDB" id="A0A9W7XA54"/>
<evidence type="ECO:0000313" key="3">
    <source>
        <dbReference type="Proteomes" id="UP001164776"/>
    </source>
</evidence>
<keyword evidence="3" id="KW-1185">Reference proteome</keyword>
<dbReference type="EMBL" id="MU629792">
    <property type="protein sequence ID" value="KAJ1255201.1"/>
    <property type="molecule type" value="Genomic_DNA"/>
</dbReference>
<comment type="caution">
    <text evidence="2">The sequence shown here is derived from an EMBL/GenBank/DDBJ whole genome shotgun (WGS) entry which is preliminary data.</text>
</comment>
<evidence type="ECO:0000313" key="2">
    <source>
        <dbReference type="EMBL" id="KAJ1255201.1"/>
    </source>
</evidence>
<evidence type="ECO:0000256" key="1">
    <source>
        <dbReference type="SAM" id="MobiDB-lite"/>
    </source>
</evidence>
<organism evidence="2 3">
    <name type="scientific">Paspalum vaginatum</name>
    <name type="common">seashore paspalum</name>
    <dbReference type="NCBI Taxonomy" id="158149"/>
    <lineage>
        <taxon>Eukaryota</taxon>
        <taxon>Viridiplantae</taxon>
        <taxon>Streptophyta</taxon>
        <taxon>Embryophyta</taxon>
        <taxon>Tracheophyta</taxon>
        <taxon>Spermatophyta</taxon>
        <taxon>Magnoliopsida</taxon>
        <taxon>Liliopsida</taxon>
        <taxon>Poales</taxon>
        <taxon>Poaceae</taxon>
        <taxon>PACMAD clade</taxon>
        <taxon>Panicoideae</taxon>
        <taxon>Andropogonodae</taxon>
        <taxon>Paspaleae</taxon>
        <taxon>Paspalinae</taxon>
        <taxon>Paspalum</taxon>
    </lineage>
</organism>